<keyword evidence="1" id="KW-1133">Transmembrane helix</keyword>
<evidence type="ECO:0000256" key="1">
    <source>
        <dbReference type="SAM" id="Phobius"/>
    </source>
</evidence>
<reference evidence="2 3" key="1">
    <citation type="submission" date="2020-01" db="EMBL/GenBank/DDBJ databases">
        <title>Anaeroalcalibacter tamaniensis gen. nov., sp. nov., moderately halophilic strictly anaerobic fermenter bacterium from mud volcano of Taman peninsula.</title>
        <authorList>
            <person name="Frolova A."/>
            <person name="Merkel A.Y."/>
            <person name="Slobodkin A.I."/>
        </authorList>
    </citation>
    <scope>NUCLEOTIDE SEQUENCE [LARGE SCALE GENOMIC DNA]</scope>
    <source>
        <strain evidence="2 3">F-3ap</strain>
    </source>
</reference>
<keyword evidence="3" id="KW-1185">Reference proteome</keyword>
<name>A0A7X5KMW3_9FIRM</name>
<evidence type="ECO:0000313" key="3">
    <source>
        <dbReference type="Proteomes" id="UP000461585"/>
    </source>
</evidence>
<accession>A0A7X5KMW3</accession>
<feature type="transmembrane region" description="Helical" evidence="1">
    <location>
        <begin position="21"/>
        <end position="43"/>
    </location>
</feature>
<evidence type="ECO:0000313" key="2">
    <source>
        <dbReference type="EMBL" id="NDL67394.1"/>
    </source>
</evidence>
<feature type="transmembrane region" description="Helical" evidence="1">
    <location>
        <begin position="55"/>
        <end position="75"/>
    </location>
</feature>
<gene>
    <name evidence="2" type="ORF">GXN74_06525</name>
</gene>
<protein>
    <submittedName>
        <fullName evidence="2">Uncharacterized protein</fullName>
    </submittedName>
</protein>
<sequence length="209" mass="24617">MKPVIEKSKYESMLDRRMYKFPLLLIIVTFLFTYFLPVLMQLVRTRSTQDLFTPMLFSNSFFRGIVIGVALYYIMRMMVYRSVKQSHELESVTDPEFADAWFLPCAMGQRLDKVRLGNLIFNGDTYYFQPNKQFTQDLPFKGSMTEEPLHVEVTDNTRNWPLRILAGDTRVLTLRSQSGIHQGDFLVPDPEAVREELERFLNERALHRE</sequence>
<comment type="caution">
    <text evidence="2">The sequence shown here is derived from an EMBL/GenBank/DDBJ whole genome shotgun (WGS) entry which is preliminary data.</text>
</comment>
<dbReference type="AlphaFoldDB" id="A0A7X5KMW3"/>
<dbReference type="RefSeq" id="WP_162370121.1">
    <property type="nucleotide sequence ID" value="NZ_JAAEEH010000014.1"/>
</dbReference>
<organism evidence="2 3">
    <name type="scientific">Anaerotalea alkaliphila</name>
    <dbReference type="NCBI Taxonomy" id="2662126"/>
    <lineage>
        <taxon>Bacteria</taxon>
        <taxon>Bacillati</taxon>
        <taxon>Bacillota</taxon>
        <taxon>Clostridia</taxon>
        <taxon>Eubacteriales</taxon>
        <taxon>Anaerotalea</taxon>
    </lineage>
</organism>
<dbReference type="Proteomes" id="UP000461585">
    <property type="component" value="Unassembled WGS sequence"/>
</dbReference>
<dbReference type="EMBL" id="JAAEEH010000014">
    <property type="protein sequence ID" value="NDL67394.1"/>
    <property type="molecule type" value="Genomic_DNA"/>
</dbReference>
<proteinExistence type="predicted"/>
<keyword evidence="1" id="KW-0812">Transmembrane</keyword>
<keyword evidence="1" id="KW-0472">Membrane</keyword>